<evidence type="ECO:0000313" key="1">
    <source>
        <dbReference type="EMBL" id="KAH9288928.1"/>
    </source>
</evidence>
<reference evidence="1 2" key="1">
    <citation type="journal article" date="2021" name="Nat. Plants">
        <title>The Taxus genome provides insights into paclitaxel biosynthesis.</title>
        <authorList>
            <person name="Xiong X."/>
            <person name="Gou J."/>
            <person name="Liao Q."/>
            <person name="Li Y."/>
            <person name="Zhou Q."/>
            <person name="Bi G."/>
            <person name="Li C."/>
            <person name="Du R."/>
            <person name="Wang X."/>
            <person name="Sun T."/>
            <person name="Guo L."/>
            <person name="Liang H."/>
            <person name="Lu P."/>
            <person name="Wu Y."/>
            <person name="Zhang Z."/>
            <person name="Ro D.K."/>
            <person name="Shang Y."/>
            <person name="Huang S."/>
            <person name="Yan J."/>
        </authorList>
    </citation>
    <scope>NUCLEOTIDE SEQUENCE [LARGE SCALE GENOMIC DNA]</scope>
    <source>
        <strain evidence="1">Ta-2019</strain>
    </source>
</reference>
<gene>
    <name evidence="1" type="ORF">KI387_033045</name>
</gene>
<dbReference type="Proteomes" id="UP000824469">
    <property type="component" value="Unassembled WGS sequence"/>
</dbReference>
<proteinExistence type="predicted"/>
<dbReference type="AlphaFoldDB" id="A0AA38BWZ9"/>
<comment type="caution">
    <text evidence="1">The sequence shown here is derived from an EMBL/GenBank/DDBJ whole genome shotgun (WGS) entry which is preliminary data.</text>
</comment>
<protein>
    <submittedName>
        <fullName evidence="1">Uncharacterized protein</fullName>
    </submittedName>
</protein>
<accession>A0AA38BWZ9</accession>
<name>A0AA38BWZ9_TAXCH</name>
<sequence length="68" mass="7286">MNCSRGIMDIFTNGHDVVNVVTGDVAMGKDICTSDEDVKVGVSGYVDMKDIGVFGIDREVGSIRKFGD</sequence>
<keyword evidence="2" id="KW-1185">Reference proteome</keyword>
<organism evidence="1 2">
    <name type="scientific">Taxus chinensis</name>
    <name type="common">Chinese yew</name>
    <name type="synonym">Taxus wallichiana var. chinensis</name>
    <dbReference type="NCBI Taxonomy" id="29808"/>
    <lineage>
        <taxon>Eukaryota</taxon>
        <taxon>Viridiplantae</taxon>
        <taxon>Streptophyta</taxon>
        <taxon>Embryophyta</taxon>
        <taxon>Tracheophyta</taxon>
        <taxon>Spermatophyta</taxon>
        <taxon>Pinopsida</taxon>
        <taxon>Pinidae</taxon>
        <taxon>Conifers II</taxon>
        <taxon>Cupressales</taxon>
        <taxon>Taxaceae</taxon>
        <taxon>Taxus</taxon>
    </lineage>
</organism>
<feature type="non-terminal residue" evidence="1">
    <location>
        <position position="68"/>
    </location>
</feature>
<dbReference type="EMBL" id="JAHRHJ020003813">
    <property type="protein sequence ID" value="KAH9288928.1"/>
    <property type="molecule type" value="Genomic_DNA"/>
</dbReference>
<evidence type="ECO:0000313" key="2">
    <source>
        <dbReference type="Proteomes" id="UP000824469"/>
    </source>
</evidence>